<feature type="transmembrane region" description="Helical" evidence="6">
    <location>
        <begin position="127"/>
        <end position="157"/>
    </location>
</feature>
<feature type="transmembrane region" description="Helical" evidence="6">
    <location>
        <begin position="12"/>
        <end position="33"/>
    </location>
</feature>
<comment type="similarity">
    <text evidence="5">Belongs to the SAT4 family.</text>
</comment>
<dbReference type="PANTHER" id="PTHR33048:SF108">
    <property type="entry name" value="INTEGRAL MEMBRANE PROTEIN"/>
    <property type="match status" value="1"/>
</dbReference>
<feature type="transmembrane region" description="Helical" evidence="6">
    <location>
        <begin position="177"/>
        <end position="197"/>
    </location>
</feature>
<protein>
    <recommendedName>
        <fullName evidence="7">Rhodopsin domain-containing protein</fullName>
    </recommendedName>
</protein>
<dbReference type="GO" id="GO:0016020">
    <property type="term" value="C:membrane"/>
    <property type="evidence" value="ECO:0007669"/>
    <property type="project" value="UniProtKB-SubCell"/>
</dbReference>
<dbReference type="STRING" id="1149755.A0A2J6S1D5"/>
<keyword evidence="4 6" id="KW-0472">Membrane</keyword>
<evidence type="ECO:0000259" key="7">
    <source>
        <dbReference type="Pfam" id="PF20684"/>
    </source>
</evidence>
<name>A0A2J6S1D5_HYAVF</name>
<gene>
    <name evidence="8" type="ORF">L207DRAFT_421593</name>
</gene>
<dbReference type="Pfam" id="PF20684">
    <property type="entry name" value="Fung_rhodopsin"/>
    <property type="match status" value="1"/>
</dbReference>
<evidence type="ECO:0000256" key="6">
    <source>
        <dbReference type="SAM" id="Phobius"/>
    </source>
</evidence>
<evidence type="ECO:0000256" key="5">
    <source>
        <dbReference type="ARBA" id="ARBA00038359"/>
    </source>
</evidence>
<evidence type="ECO:0000313" key="9">
    <source>
        <dbReference type="Proteomes" id="UP000235786"/>
    </source>
</evidence>
<feature type="transmembrane region" description="Helical" evidence="6">
    <location>
        <begin position="209"/>
        <end position="229"/>
    </location>
</feature>
<comment type="subcellular location">
    <subcellularLocation>
        <location evidence="1">Membrane</location>
        <topology evidence="1">Multi-pass membrane protein</topology>
    </subcellularLocation>
</comment>
<dbReference type="InterPro" id="IPR049326">
    <property type="entry name" value="Rhodopsin_dom_fungi"/>
</dbReference>
<proteinExistence type="inferred from homology"/>
<reference evidence="8 9" key="1">
    <citation type="submission" date="2016-04" db="EMBL/GenBank/DDBJ databases">
        <title>A degradative enzymes factory behind the ericoid mycorrhizal symbiosis.</title>
        <authorList>
            <consortium name="DOE Joint Genome Institute"/>
            <person name="Martino E."/>
            <person name="Morin E."/>
            <person name="Grelet G."/>
            <person name="Kuo A."/>
            <person name="Kohler A."/>
            <person name="Daghino S."/>
            <person name="Barry K."/>
            <person name="Choi C."/>
            <person name="Cichocki N."/>
            <person name="Clum A."/>
            <person name="Copeland A."/>
            <person name="Hainaut M."/>
            <person name="Haridas S."/>
            <person name="Labutti K."/>
            <person name="Lindquist E."/>
            <person name="Lipzen A."/>
            <person name="Khouja H.-R."/>
            <person name="Murat C."/>
            <person name="Ohm R."/>
            <person name="Olson A."/>
            <person name="Spatafora J."/>
            <person name="Veneault-Fourrey C."/>
            <person name="Henrissat B."/>
            <person name="Grigoriev I."/>
            <person name="Martin F."/>
            <person name="Perotto S."/>
        </authorList>
    </citation>
    <scope>NUCLEOTIDE SEQUENCE [LARGE SCALE GENOMIC DNA]</scope>
    <source>
        <strain evidence="8 9">F</strain>
    </source>
</reference>
<evidence type="ECO:0000313" key="8">
    <source>
        <dbReference type="EMBL" id="PMD44537.1"/>
    </source>
</evidence>
<feature type="transmembrane region" description="Helical" evidence="6">
    <location>
        <begin position="45"/>
        <end position="67"/>
    </location>
</feature>
<dbReference type="OrthoDB" id="5329176at2759"/>
<keyword evidence="3 6" id="KW-1133">Transmembrane helix</keyword>
<feature type="domain" description="Rhodopsin" evidence="7">
    <location>
        <begin position="29"/>
        <end position="264"/>
    </location>
</feature>
<dbReference type="InterPro" id="IPR052337">
    <property type="entry name" value="SAT4-like"/>
</dbReference>
<feature type="transmembrane region" description="Helical" evidence="6">
    <location>
        <begin position="241"/>
        <end position="263"/>
    </location>
</feature>
<feature type="non-terminal residue" evidence="8">
    <location>
        <position position="1"/>
    </location>
</feature>
<dbReference type="Proteomes" id="UP000235786">
    <property type="component" value="Unassembled WGS sequence"/>
</dbReference>
<dbReference type="AlphaFoldDB" id="A0A2J6S1D5"/>
<accession>A0A2J6S1D5</accession>
<dbReference type="EMBL" id="KZ613941">
    <property type="protein sequence ID" value="PMD44537.1"/>
    <property type="molecule type" value="Genomic_DNA"/>
</dbReference>
<sequence>ANLDHSNLQGKAIGITFAFPALAPIAVGLRFYSRSLTRTFGADDLTLCVAAISVLYWAETFITYRVIKLGYIGYHVWDIPKTYDGQLAGKYGYATELIYVPILGLIKMSILLFLLRLTGQKQVVKKAIWTLLILNGLVTCINIFFVIFQCLPIAAVWNPTAHPNAKCINFGKTTTAFASIAVITDSFVLILPTWIVYDLHIHKPQKLMLIGILSFSLITVISGLVRLVLLEAYNASKPTDFTYTILFTISTIETGLAFMAACAPL</sequence>
<organism evidence="8 9">
    <name type="scientific">Hyaloscypha variabilis (strain UAMH 11265 / GT02V1 / F)</name>
    <name type="common">Meliniomyces variabilis</name>
    <dbReference type="NCBI Taxonomy" id="1149755"/>
    <lineage>
        <taxon>Eukaryota</taxon>
        <taxon>Fungi</taxon>
        <taxon>Dikarya</taxon>
        <taxon>Ascomycota</taxon>
        <taxon>Pezizomycotina</taxon>
        <taxon>Leotiomycetes</taxon>
        <taxon>Helotiales</taxon>
        <taxon>Hyaloscyphaceae</taxon>
        <taxon>Hyaloscypha</taxon>
        <taxon>Hyaloscypha variabilis</taxon>
    </lineage>
</organism>
<evidence type="ECO:0000256" key="4">
    <source>
        <dbReference type="ARBA" id="ARBA00023136"/>
    </source>
</evidence>
<keyword evidence="2 6" id="KW-0812">Transmembrane</keyword>
<evidence type="ECO:0000256" key="3">
    <source>
        <dbReference type="ARBA" id="ARBA00022989"/>
    </source>
</evidence>
<dbReference type="PANTHER" id="PTHR33048">
    <property type="entry name" value="PTH11-LIKE INTEGRAL MEMBRANE PROTEIN (AFU_ORTHOLOGUE AFUA_5G11245)"/>
    <property type="match status" value="1"/>
</dbReference>
<keyword evidence="9" id="KW-1185">Reference proteome</keyword>
<feature type="transmembrane region" description="Helical" evidence="6">
    <location>
        <begin position="97"/>
        <end position="115"/>
    </location>
</feature>
<evidence type="ECO:0000256" key="1">
    <source>
        <dbReference type="ARBA" id="ARBA00004141"/>
    </source>
</evidence>
<evidence type="ECO:0000256" key="2">
    <source>
        <dbReference type="ARBA" id="ARBA00022692"/>
    </source>
</evidence>